<dbReference type="OrthoDB" id="9775804at2"/>
<dbReference type="GO" id="GO:0005737">
    <property type="term" value="C:cytoplasm"/>
    <property type="evidence" value="ECO:0007669"/>
    <property type="project" value="TreeGrafter"/>
</dbReference>
<accession>A0A0C1N2W4</accession>
<dbReference type="Pfam" id="PF00583">
    <property type="entry name" value="Acetyltransf_1"/>
    <property type="match status" value="1"/>
</dbReference>
<evidence type="ECO:0000313" key="6">
    <source>
        <dbReference type="Proteomes" id="UP000029738"/>
    </source>
</evidence>
<dbReference type="EMBL" id="JHEG02000059">
    <property type="protein sequence ID" value="KIE06776.1"/>
    <property type="molecule type" value="Genomic_DNA"/>
</dbReference>
<proteinExistence type="predicted"/>
<dbReference type="STRING" id="1479485.DA73_0236435"/>
<dbReference type="InterPro" id="IPR016181">
    <property type="entry name" value="Acyl_CoA_acyltransferase"/>
</dbReference>
<evidence type="ECO:0000256" key="1">
    <source>
        <dbReference type="ARBA" id="ARBA00022679"/>
    </source>
</evidence>
<dbReference type="SUPFAM" id="SSF55729">
    <property type="entry name" value="Acyl-CoA N-acyltransferases (Nat)"/>
    <property type="match status" value="1"/>
</dbReference>
<dbReference type="InterPro" id="IPR045039">
    <property type="entry name" value="NSI-like"/>
</dbReference>
<dbReference type="PANTHER" id="PTHR43626">
    <property type="entry name" value="ACYL-COA N-ACYLTRANSFERASE"/>
    <property type="match status" value="1"/>
</dbReference>
<feature type="domain" description="N-acetyltransferase" evidence="3">
    <location>
        <begin position="10"/>
        <end position="146"/>
    </location>
</feature>
<dbReference type="AlphaFoldDB" id="A0A0C1N2W4"/>
<keyword evidence="2" id="KW-0012">Acyltransferase</keyword>
<organism evidence="5">
    <name type="scientific">Tolypothrix bouteillei VB521301</name>
    <dbReference type="NCBI Taxonomy" id="1479485"/>
    <lineage>
        <taxon>Bacteria</taxon>
        <taxon>Bacillati</taxon>
        <taxon>Cyanobacteriota</taxon>
        <taxon>Cyanophyceae</taxon>
        <taxon>Nostocales</taxon>
        <taxon>Tolypothrichaceae</taxon>
        <taxon>Tolypothrix</taxon>
    </lineage>
</organism>
<reference evidence="4" key="2">
    <citation type="submission" date="2019-11" db="EMBL/GenBank/DDBJ databases">
        <title>Improved Assembly of Tolypothrix boutellei genome.</title>
        <authorList>
            <person name="Sarangi A.N."/>
            <person name="Mukherjee M."/>
            <person name="Ghosh S."/>
            <person name="Singh D."/>
            <person name="Das A."/>
            <person name="Kant S."/>
            <person name="Prusty A."/>
            <person name="Tripathy S."/>
        </authorList>
    </citation>
    <scope>NUCLEOTIDE SEQUENCE</scope>
    <source>
        <strain evidence="4">VB521301</strain>
    </source>
</reference>
<evidence type="ECO:0000256" key="2">
    <source>
        <dbReference type="ARBA" id="ARBA00023315"/>
    </source>
</evidence>
<protein>
    <submittedName>
        <fullName evidence="5">GCN5 family acetyltransferase</fullName>
    </submittedName>
    <submittedName>
        <fullName evidence="4">GNAT family N-acetyltransferase</fullName>
    </submittedName>
</protein>
<evidence type="ECO:0000313" key="5">
    <source>
        <dbReference type="EMBL" id="KIE06776.1"/>
    </source>
</evidence>
<dbReference type="GO" id="GO:0008080">
    <property type="term" value="F:N-acetyltransferase activity"/>
    <property type="evidence" value="ECO:0007669"/>
    <property type="project" value="InterPro"/>
</dbReference>
<keyword evidence="6" id="KW-1185">Reference proteome</keyword>
<dbReference type="Gene3D" id="3.40.630.30">
    <property type="match status" value="1"/>
</dbReference>
<dbReference type="EMBL" id="JHEG04000001">
    <property type="protein sequence ID" value="KAF3889868.1"/>
    <property type="molecule type" value="Genomic_DNA"/>
</dbReference>
<comment type="caution">
    <text evidence="5">The sequence shown here is derived from an EMBL/GenBank/DDBJ whole genome shotgun (WGS) entry which is preliminary data.</text>
</comment>
<gene>
    <name evidence="5" type="ORF">DA73_0236435</name>
    <name evidence="4" type="ORF">DA73_0400033675</name>
</gene>
<evidence type="ECO:0000313" key="4">
    <source>
        <dbReference type="EMBL" id="KAF3889868.1"/>
    </source>
</evidence>
<reference evidence="5" key="1">
    <citation type="journal article" date="2015" name="Genome Announc.">
        <title>Draft Genome Sequence of Tolypothrix boutellei Strain VB521301.</title>
        <authorList>
            <person name="Chandrababunaidu M.M."/>
            <person name="Singh D."/>
            <person name="Sen D."/>
            <person name="Bhan S."/>
            <person name="Das S."/>
            <person name="Gupta A."/>
            <person name="Adhikary S.P."/>
            <person name="Tripathy S."/>
        </authorList>
    </citation>
    <scope>NUCLEOTIDE SEQUENCE</scope>
    <source>
        <strain evidence="5">VB521301</strain>
    </source>
</reference>
<evidence type="ECO:0000259" key="3">
    <source>
        <dbReference type="PROSITE" id="PS51186"/>
    </source>
</evidence>
<dbReference type="RefSeq" id="WP_038072122.1">
    <property type="nucleotide sequence ID" value="NZ_JHEG04000001.1"/>
</dbReference>
<dbReference type="CDD" id="cd04301">
    <property type="entry name" value="NAT_SF"/>
    <property type="match status" value="1"/>
</dbReference>
<dbReference type="PANTHER" id="PTHR43626:SF4">
    <property type="entry name" value="GCN5-RELATED N-ACETYLTRANSFERASE 2, CHLOROPLASTIC"/>
    <property type="match status" value="1"/>
</dbReference>
<dbReference type="PROSITE" id="PS51186">
    <property type="entry name" value="GNAT"/>
    <property type="match status" value="1"/>
</dbReference>
<sequence length="146" mass="16899">MNIDSVTGYRVVHHLTEHQISQLLDLYKQEFWSQKRKRDDVVKMLAATDIAIALVDDSDQLIGFTRVLTDFVYRATIYDVIVKSTHRNKGLGSQLLDSVVNHPKLASVEQIALYCLPEMIPFYEKWNFTANTSGIQLMYRDHKPQE</sequence>
<name>A0A0C1N2W4_9CYAN</name>
<dbReference type="InterPro" id="IPR000182">
    <property type="entry name" value="GNAT_dom"/>
</dbReference>
<keyword evidence="1 5" id="KW-0808">Transferase</keyword>
<dbReference type="Proteomes" id="UP000029738">
    <property type="component" value="Unassembled WGS sequence"/>
</dbReference>